<name>A0A2D4GPQ0_MICCO</name>
<evidence type="ECO:0000313" key="1">
    <source>
        <dbReference type="EMBL" id="LAA61728.1"/>
    </source>
</evidence>
<reference evidence="1" key="2">
    <citation type="submission" date="2017-11" db="EMBL/GenBank/DDBJ databases">
        <title>Coralsnake Venomics: Analyses of Venom Gland Transcriptomes and Proteomes of Six Brazilian Taxa.</title>
        <authorList>
            <person name="Aird S.D."/>
            <person name="Jorge da Silva N."/>
            <person name="Qiu L."/>
            <person name="Villar-Briones A."/>
            <person name="Aparecida-Saddi V."/>
            <person name="Campos-Telles M.P."/>
            <person name="Grau M."/>
            <person name="Mikheyev A.S."/>
        </authorList>
    </citation>
    <scope>NUCLEOTIDE SEQUENCE</scope>
    <source>
        <tissue evidence="1">Venom_gland</tissue>
    </source>
</reference>
<reference evidence="1" key="1">
    <citation type="submission" date="2017-07" db="EMBL/GenBank/DDBJ databases">
        <authorList>
            <person name="Mikheyev A."/>
            <person name="Grau M."/>
        </authorList>
    </citation>
    <scope>NUCLEOTIDE SEQUENCE</scope>
    <source>
        <tissue evidence="1">Venom_gland</tissue>
    </source>
</reference>
<sequence>MHFPTYSRTDLMTYSFSLRALRTCIPSYEFKNRKKQHGKVAWFPNVSGGSWHWKNLWISASLTLKFVYTQLSQNASEIATVQQSTSGILSILNSSGNEFGLPAVAG</sequence>
<dbReference type="AlphaFoldDB" id="A0A2D4GPQ0"/>
<proteinExistence type="predicted"/>
<protein>
    <submittedName>
        <fullName evidence="1">Uncharacterized protein</fullName>
    </submittedName>
</protein>
<organism evidence="1">
    <name type="scientific">Micrurus corallinus</name>
    <name type="common">Brazilian coral snake</name>
    <dbReference type="NCBI Taxonomy" id="54390"/>
    <lineage>
        <taxon>Eukaryota</taxon>
        <taxon>Metazoa</taxon>
        <taxon>Chordata</taxon>
        <taxon>Craniata</taxon>
        <taxon>Vertebrata</taxon>
        <taxon>Euteleostomi</taxon>
        <taxon>Lepidosauria</taxon>
        <taxon>Squamata</taxon>
        <taxon>Bifurcata</taxon>
        <taxon>Unidentata</taxon>
        <taxon>Episquamata</taxon>
        <taxon>Toxicofera</taxon>
        <taxon>Serpentes</taxon>
        <taxon>Colubroidea</taxon>
        <taxon>Elapidae</taxon>
        <taxon>Elapinae</taxon>
        <taxon>Micrurus</taxon>
    </lineage>
</organism>
<accession>A0A2D4GPQ0</accession>
<dbReference type="EMBL" id="IACJ01140743">
    <property type="protein sequence ID" value="LAA61728.1"/>
    <property type="molecule type" value="Transcribed_RNA"/>
</dbReference>